<reference evidence="1 2" key="1">
    <citation type="submission" date="2018-03" db="EMBL/GenBank/DDBJ databases">
        <title>The draft genome of Sphingosinicella sp. GL-C-18.</title>
        <authorList>
            <person name="Liu L."/>
            <person name="Li L."/>
            <person name="Liang L."/>
            <person name="Zhang X."/>
            <person name="Wang T."/>
        </authorList>
    </citation>
    <scope>NUCLEOTIDE SEQUENCE [LARGE SCALE GENOMIC DNA]</scope>
    <source>
        <strain evidence="1 2">GL-C-18</strain>
    </source>
</reference>
<gene>
    <name evidence="1" type="ORF">C7I55_25875</name>
</gene>
<keyword evidence="2" id="KW-1185">Reference proteome</keyword>
<dbReference type="EMBL" id="PXYI01000013">
    <property type="protein sequence ID" value="PSJ36503.1"/>
    <property type="molecule type" value="Genomic_DNA"/>
</dbReference>
<evidence type="ECO:0000313" key="1">
    <source>
        <dbReference type="EMBL" id="PSJ36503.1"/>
    </source>
</evidence>
<comment type="caution">
    <text evidence="1">The sequence shown here is derived from an EMBL/GenBank/DDBJ whole genome shotgun (WGS) entry which is preliminary data.</text>
</comment>
<accession>A0A2P7QEV7</accession>
<evidence type="ECO:0000313" key="2">
    <source>
        <dbReference type="Proteomes" id="UP000241167"/>
    </source>
</evidence>
<organism evidence="1 2">
    <name type="scientific">Allosphingosinicella deserti</name>
    <dbReference type="NCBI Taxonomy" id="2116704"/>
    <lineage>
        <taxon>Bacteria</taxon>
        <taxon>Pseudomonadati</taxon>
        <taxon>Pseudomonadota</taxon>
        <taxon>Alphaproteobacteria</taxon>
        <taxon>Sphingomonadales</taxon>
        <taxon>Sphingomonadaceae</taxon>
        <taxon>Allosphingosinicella</taxon>
    </lineage>
</organism>
<proteinExistence type="predicted"/>
<sequence length="170" mass="19122">MARASPHLRATEVRYELPTGDRLATYFIATDGKLKEFILNGPAAEPYMPVRERRAFIEQMMEVAAPSSSRAERAWGARQLDSSWREWLRPLQVGEYVFGGMIVSSANGTHDHFKITAADIETTGLKYRPQPKSLGLLSTRFSCSSHARLRCRRTSAFARRSNVGTVTRSD</sequence>
<name>A0A2P7QEV7_9SPHN</name>
<protein>
    <submittedName>
        <fullName evidence="1">Uncharacterized protein</fullName>
    </submittedName>
</protein>
<dbReference type="Proteomes" id="UP000241167">
    <property type="component" value="Unassembled WGS sequence"/>
</dbReference>
<dbReference type="AlphaFoldDB" id="A0A2P7QEV7"/>